<evidence type="ECO:0000313" key="2">
    <source>
        <dbReference type="Proteomes" id="UP000628448"/>
    </source>
</evidence>
<name>A0A931EBS3_9BACT</name>
<reference evidence="1" key="1">
    <citation type="submission" date="2020-11" db="EMBL/GenBank/DDBJ databases">
        <title>Bacterial whole genome sequence for Panacibacter sp. DH6.</title>
        <authorList>
            <person name="Le V."/>
            <person name="Ko S."/>
            <person name="Ahn C.-Y."/>
            <person name="Oh H.-M."/>
        </authorList>
    </citation>
    <scope>NUCLEOTIDE SEQUENCE</scope>
    <source>
        <strain evidence="1">DH6</strain>
    </source>
</reference>
<organism evidence="1 2">
    <name type="scientific">Panacibacter microcysteis</name>
    <dbReference type="NCBI Taxonomy" id="2793269"/>
    <lineage>
        <taxon>Bacteria</taxon>
        <taxon>Pseudomonadati</taxon>
        <taxon>Bacteroidota</taxon>
        <taxon>Chitinophagia</taxon>
        <taxon>Chitinophagales</taxon>
        <taxon>Chitinophagaceae</taxon>
        <taxon>Panacibacter</taxon>
    </lineage>
</organism>
<gene>
    <name evidence="1" type="ORF">I5907_16080</name>
</gene>
<dbReference type="AlphaFoldDB" id="A0A931EBS3"/>
<keyword evidence="2" id="KW-1185">Reference proteome</keyword>
<comment type="caution">
    <text evidence="1">The sequence shown here is derived from an EMBL/GenBank/DDBJ whole genome shotgun (WGS) entry which is preliminary data.</text>
</comment>
<dbReference type="PROSITE" id="PS51257">
    <property type="entry name" value="PROKAR_LIPOPROTEIN"/>
    <property type="match status" value="1"/>
</dbReference>
<dbReference type="RefSeq" id="WP_196991830.1">
    <property type="nucleotide sequence ID" value="NZ_JADWYR010000002.1"/>
</dbReference>
<evidence type="ECO:0000313" key="1">
    <source>
        <dbReference type="EMBL" id="MBG9377761.1"/>
    </source>
</evidence>
<dbReference type="EMBL" id="JADWYR010000002">
    <property type="protein sequence ID" value="MBG9377761.1"/>
    <property type="molecule type" value="Genomic_DNA"/>
</dbReference>
<proteinExistence type="predicted"/>
<dbReference type="Proteomes" id="UP000628448">
    <property type="component" value="Unassembled WGS sequence"/>
</dbReference>
<accession>A0A931EBS3</accession>
<protein>
    <submittedName>
        <fullName evidence="1">Uncharacterized protein</fullName>
    </submittedName>
</protein>
<sequence length="73" mass="7718">MKKLLSLSAFVALTIMSCSKEEKTSVKPAAVESAVVQSQAGISTDTVINPATQTGKKKVVKVKYPRPKGKGVQ</sequence>